<dbReference type="AlphaFoldDB" id="A0A4Q4TVT2"/>
<keyword evidence="2" id="KW-1185">Reference proteome</keyword>
<name>A0A4Q4TVT2_9PEZI</name>
<comment type="caution">
    <text evidence="1">The sequence shown here is derived from an EMBL/GenBank/DDBJ whole genome shotgun (WGS) entry which is preliminary data.</text>
</comment>
<dbReference type="EMBL" id="QJNU01000014">
    <property type="protein sequence ID" value="RYP10694.1"/>
    <property type="molecule type" value="Genomic_DNA"/>
</dbReference>
<protein>
    <submittedName>
        <fullName evidence="1">Uncharacterized protein</fullName>
    </submittedName>
</protein>
<reference evidence="1 2" key="1">
    <citation type="submission" date="2018-06" db="EMBL/GenBank/DDBJ databases">
        <title>Complete Genomes of Monosporascus.</title>
        <authorList>
            <person name="Robinson A.J."/>
            <person name="Natvig D.O."/>
        </authorList>
    </citation>
    <scope>NUCLEOTIDE SEQUENCE [LARGE SCALE GENOMIC DNA]</scope>
    <source>
        <strain evidence="1 2">CBS 110550</strain>
    </source>
</reference>
<accession>A0A4Q4TVT2</accession>
<evidence type="ECO:0000313" key="2">
    <source>
        <dbReference type="Proteomes" id="UP000293360"/>
    </source>
</evidence>
<gene>
    <name evidence="1" type="ORF">DL764_000484</name>
</gene>
<proteinExistence type="predicted"/>
<organism evidence="1 2">
    <name type="scientific">Monosporascus ibericus</name>
    <dbReference type="NCBI Taxonomy" id="155417"/>
    <lineage>
        <taxon>Eukaryota</taxon>
        <taxon>Fungi</taxon>
        <taxon>Dikarya</taxon>
        <taxon>Ascomycota</taxon>
        <taxon>Pezizomycotina</taxon>
        <taxon>Sordariomycetes</taxon>
        <taxon>Xylariomycetidae</taxon>
        <taxon>Xylariales</taxon>
        <taxon>Xylariales incertae sedis</taxon>
        <taxon>Monosporascus</taxon>
    </lineage>
</organism>
<evidence type="ECO:0000313" key="1">
    <source>
        <dbReference type="EMBL" id="RYP10694.1"/>
    </source>
</evidence>
<dbReference type="OrthoDB" id="4750430at2759"/>
<dbReference type="Proteomes" id="UP000293360">
    <property type="component" value="Unassembled WGS sequence"/>
</dbReference>
<sequence>MDFPLRLSAFELDGFTLPPIKEPFLSALQQPIQGIEPIDGLAGSNKTALEGYMQAVHRDLGMGTVGSAKFLFHCLKSGRKKFLAPFEQQLKDWRHGAGILDARRDELNNAEKPLKAEGDEATPALRRRVEELQNQLGLVEQLIVHEQSLSWIRPSTLHGHTVPGNAAEYYNTMKDIVNTSNKPWIPFSLPHDPLAEETIQAISPEDARTCEDAQDCEKLAQNSFVWGELCEEACNTLVFGRSLGQSDSFQTFLKKLIVRSQRLLVTEEDKVQKAPCEETKDLPIQEESDTDIKVILGQAANAEAAEKGKK</sequence>